<dbReference type="PANTHER" id="PTHR42736">
    <property type="entry name" value="PROTEIN-GLUTAMINE GAMMA-GLUTAMYLTRANSFERASE"/>
    <property type="match status" value="1"/>
</dbReference>
<dbReference type="GO" id="GO:0003810">
    <property type="term" value="F:protein-glutamine gamma-glutamyltransferase activity"/>
    <property type="evidence" value="ECO:0007669"/>
    <property type="project" value="UniProtKB-EC"/>
</dbReference>
<dbReference type="Proteomes" id="UP000315010">
    <property type="component" value="Unassembled WGS sequence"/>
</dbReference>
<dbReference type="EC" id="2.3.2.13" evidence="3"/>
<dbReference type="Gene3D" id="3.10.620.30">
    <property type="match status" value="1"/>
</dbReference>
<keyword evidence="3" id="KW-0808">Transferase</keyword>
<evidence type="ECO:0000259" key="2">
    <source>
        <dbReference type="SMART" id="SM00460"/>
    </source>
</evidence>
<feature type="transmembrane region" description="Helical" evidence="1">
    <location>
        <begin position="66"/>
        <end position="86"/>
    </location>
</feature>
<organism evidence="3 4">
    <name type="scientific">Novipirellula herctigrandis</name>
    <dbReference type="NCBI Taxonomy" id="2527986"/>
    <lineage>
        <taxon>Bacteria</taxon>
        <taxon>Pseudomonadati</taxon>
        <taxon>Planctomycetota</taxon>
        <taxon>Planctomycetia</taxon>
        <taxon>Pirellulales</taxon>
        <taxon>Pirellulaceae</taxon>
        <taxon>Novipirellula</taxon>
    </lineage>
</organism>
<keyword evidence="3" id="KW-0012">Acyltransferase</keyword>
<comment type="caution">
    <text evidence="3">The sequence shown here is derived from an EMBL/GenBank/DDBJ whole genome shotgun (WGS) entry which is preliminary data.</text>
</comment>
<feature type="transmembrane region" description="Helical" evidence="1">
    <location>
        <begin position="152"/>
        <end position="169"/>
    </location>
</feature>
<keyword evidence="4" id="KW-1185">Reference proteome</keyword>
<evidence type="ECO:0000313" key="4">
    <source>
        <dbReference type="Proteomes" id="UP000315010"/>
    </source>
</evidence>
<dbReference type="SMART" id="SM00460">
    <property type="entry name" value="TGc"/>
    <property type="match status" value="1"/>
</dbReference>
<name>A0A5C5Z429_9BACT</name>
<dbReference type="InterPro" id="IPR052901">
    <property type="entry name" value="Bact_TGase-like"/>
</dbReference>
<evidence type="ECO:0000256" key="1">
    <source>
        <dbReference type="SAM" id="Phobius"/>
    </source>
</evidence>
<proteinExistence type="predicted"/>
<dbReference type="PANTHER" id="PTHR42736:SF1">
    <property type="entry name" value="PROTEIN-GLUTAMINE GAMMA-GLUTAMYLTRANSFERASE"/>
    <property type="match status" value="1"/>
</dbReference>
<dbReference type="EMBL" id="SJPJ01000001">
    <property type="protein sequence ID" value="TWT81965.1"/>
    <property type="molecule type" value="Genomic_DNA"/>
</dbReference>
<keyword evidence="1" id="KW-1133">Transmembrane helix</keyword>
<feature type="transmembrane region" description="Helical" evidence="1">
    <location>
        <begin position="98"/>
        <end position="117"/>
    </location>
</feature>
<sequence length="716" mass="79828">MRSRPRWMLVWLTLLLAAFVGHSFSSWPAILVLLSLSLLGIALTSAKQGSVASDSRPAAPSLVHRLFVWIFGLCLVLLVCSTRAVPYLQNANFNPLNLGADVLSHAALTTILILLGLRAGQGHPAMLGLALAATLFCAAAGGSSQSIRGQTTVAFCTCTGFLIASQIILGRQDLELHRESRSGPRASPGFSVLGNWNRTSMLLSTLTLSAILISTGLLTRATSESLPQIQQIVHSKLKNSLDQMVNGQALTGTRYVFGATIGSIRGKLLANPNEIALRVFSNSSPGYLRGHAFDSYASGQWQTYPEHQPLEHFQSSTINHYTVRPNGPATTAIVSSNRLHLKRFNLFPSINTANNTIEVRNVPLKGSTIFFPLGTQWLEASSIGISLSHQQTVLHGINVNYPYVAGVASRPAPETLEQDRQRLMLLVPEKVRIACQPIVNDICDEQSPPREKARQIESFFAANFSYSLEHPKAPSSEDPLLYFLQTRHQAHCEFFATATAMMLRCAGVPTRYVTGYVADEWEPTDSYWIARNRDAHAWVEAYDHDSRTWFPVESTPGRHYQTLSLENTQNLASAVNSEEWINQQSDDTSWLSSVWSFMAVVRSSNPVLILFQFAQAPLFLLITVMLWRRYNSPSANQENPEDIRSRKLLRRVDRRMRRLSLVRGSSETMHQFANRIENSYVNQQVDATEWPTNTANWYRQFAEARYRGEQPPEISS</sequence>
<reference evidence="3 4" key="1">
    <citation type="submission" date="2019-02" db="EMBL/GenBank/DDBJ databases">
        <title>Deep-cultivation of Planctomycetes and their phenomic and genomic characterization uncovers novel biology.</title>
        <authorList>
            <person name="Wiegand S."/>
            <person name="Jogler M."/>
            <person name="Boedeker C."/>
            <person name="Pinto D."/>
            <person name="Vollmers J."/>
            <person name="Rivas-Marin E."/>
            <person name="Kohn T."/>
            <person name="Peeters S.H."/>
            <person name="Heuer A."/>
            <person name="Rast P."/>
            <person name="Oberbeckmann S."/>
            <person name="Bunk B."/>
            <person name="Jeske O."/>
            <person name="Meyerdierks A."/>
            <person name="Storesund J.E."/>
            <person name="Kallscheuer N."/>
            <person name="Luecker S."/>
            <person name="Lage O.M."/>
            <person name="Pohl T."/>
            <person name="Merkel B.J."/>
            <person name="Hornburger P."/>
            <person name="Mueller R.-W."/>
            <person name="Bruemmer F."/>
            <person name="Labrenz M."/>
            <person name="Spormann A.M."/>
            <person name="Op Den Camp H."/>
            <person name="Overmann J."/>
            <person name="Amann R."/>
            <person name="Jetten M.S.M."/>
            <person name="Mascher T."/>
            <person name="Medema M.H."/>
            <person name="Devos D.P."/>
            <person name="Kaster A.-K."/>
            <person name="Ovreas L."/>
            <person name="Rohde M."/>
            <person name="Galperin M.Y."/>
            <person name="Jogler C."/>
        </authorList>
    </citation>
    <scope>NUCLEOTIDE SEQUENCE [LARGE SCALE GENOMIC DNA]</scope>
    <source>
        <strain evidence="3 4">CA13</strain>
    </source>
</reference>
<keyword evidence="1" id="KW-0472">Membrane</keyword>
<accession>A0A5C5Z429</accession>
<gene>
    <name evidence="3" type="primary">tgpA_1</name>
    <name evidence="3" type="ORF">CA13_34200</name>
</gene>
<dbReference type="AlphaFoldDB" id="A0A5C5Z429"/>
<feature type="domain" description="Transglutaminase-like" evidence="2">
    <location>
        <begin position="484"/>
        <end position="556"/>
    </location>
</feature>
<protein>
    <submittedName>
        <fullName evidence="3">Protein-glutamine gamma-glutamyltransferase</fullName>
        <ecNumber evidence="3">2.3.2.13</ecNumber>
    </submittedName>
</protein>
<dbReference type="Pfam" id="PF01841">
    <property type="entry name" value="Transglut_core"/>
    <property type="match status" value="1"/>
</dbReference>
<feature type="transmembrane region" description="Helical" evidence="1">
    <location>
        <begin position="123"/>
        <end position="140"/>
    </location>
</feature>
<keyword evidence="1" id="KW-0812">Transmembrane</keyword>
<dbReference type="InterPro" id="IPR038765">
    <property type="entry name" value="Papain-like_cys_pep_sf"/>
</dbReference>
<dbReference type="InterPro" id="IPR002931">
    <property type="entry name" value="Transglutaminase-like"/>
</dbReference>
<dbReference type="RefSeq" id="WP_419194419.1">
    <property type="nucleotide sequence ID" value="NZ_SJPJ01000001.1"/>
</dbReference>
<dbReference type="SUPFAM" id="SSF54001">
    <property type="entry name" value="Cysteine proteinases"/>
    <property type="match status" value="1"/>
</dbReference>
<evidence type="ECO:0000313" key="3">
    <source>
        <dbReference type="EMBL" id="TWT81965.1"/>
    </source>
</evidence>